<feature type="compositionally biased region" description="Polar residues" evidence="1">
    <location>
        <begin position="127"/>
        <end position="136"/>
    </location>
</feature>
<proteinExistence type="predicted"/>
<dbReference type="EMBL" id="MU157935">
    <property type="protein sequence ID" value="KAF9522747.1"/>
    <property type="molecule type" value="Genomic_DNA"/>
</dbReference>
<reference evidence="2" key="1">
    <citation type="submission" date="2020-11" db="EMBL/GenBank/DDBJ databases">
        <authorList>
            <consortium name="DOE Joint Genome Institute"/>
            <person name="Ahrendt S."/>
            <person name="Riley R."/>
            <person name="Andreopoulos W."/>
            <person name="Labutti K."/>
            <person name="Pangilinan J."/>
            <person name="Ruiz-Duenas F.J."/>
            <person name="Barrasa J.M."/>
            <person name="Sanchez-Garcia M."/>
            <person name="Camarero S."/>
            <person name="Miyauchi S."/>
            <person name="Serrano A."/>
            <person name="Linde D."/>
            <person name="Babiker R."/>
            <person name="Drula E."/>
            <person name="Ayuso-Fernandez I."/>
            <person name="Pacheco R."/>
            <person name="Padilla G."/>
            <person name="Ferreira P."/>
            <person name="Barriuso J."/>
            <person name="Kellner H."/>
            <person name="Castanera R."/>
            <person name="Alfaro M."/>
            <person name="Ramirez L."/>
            <person name="Pisabarro A.G."/>
            <person name="Kuo A."/>
            <person name="Tritt A."/>
            <person name="Lipzen A."/>
            <person name="He G."/>
            <person name="Yan M."/>
            <person name="Ng V."/>
            <person name="Cullen D."/>
            <person name="Martin F."/>
            <person name="Rosso M.-N."/>
            <person name="Henrissat B."/>
            <person name="Hibbett D."/>
            <person name="Martinez A.T."/>
            <person name="Grigoriev I.V."/>
        </authorList>
    </citation>
    <scope>NUCLEOTIDE SEQUENCE</scope>
    <source>
        <strain evidence="2">CBS 506.95</strain>
    </source>
</reference>
<name>A0A9P6E579_9AGAR</name>
<gene>
    <name evidence="2" type="ORF">CPB83DRAFT_899364</name>
</gene>
<accession>A0A9P6E579</accession>
<sequence length="136" mass="14639">MAISMFSSIFCVQFSLDWAETTVYAILDDTVRAGPIPHPRRWLPYYRRPAQIVFSGSVIGLIACSRTLTVTPTTTEYEPGLRSASESQEGADFGADNSVQLFEAFGGLANEEAAEVDAPSAPLGDFQAQSAGNARD</sequence>
<evidence type="ECO:0000256" key="1">
    <source>
        <dbReference type="SAM" id="MobiDB-lite"/>
    </source>
</evidence>
<comment type="caution">
    <text evidence="2">The sequence shown here is derived from an EMBL/GenBank/DDBJ whole genome shotgun (WGS) entry which is preliminary data.</text>
</comment>
<protein>
    <submittedName>
        <fullName evidence="2">Uncharacterized protein</fullName>
    </submittedName>
</protein>
<evidence type="ECO:0000313" key="3">
    <source>
        <dbReference type="Proteomes" id="UP000807306"/>
    </source>
</evidence>
<dbReference type="Proteomes" id="UP000807306">
    <property type="component" value="Unassembled WGS sequence"/>
</dbReference>
<feature type="region of interest" description="Disordered" evidence="1">
    <location>
        <begin position="113"/>
        <end position="136"/>
    </location>
</feature>
<evidence type="ECO:0000313" key="2">
    <source>
        <dbReference type="EMBL" id="KAF9522747.1"/>
    </source>
</evidence>
<dbReference type="AlphaFoldDB" id="A0A9P6E579"/>
<keyword evidence="3" id="KW-1185">Reference proteome</keyword>
<organism evidence="2 3">
    <name type="scientific">Crepidotus variabilis</name>
    <dbReference type="NCBI Taxonomy" id="179855"/>
    <lineage>
        <taxon>Eukaryota</taxon>
        <taxon>Fungi</taxon>
        <taxon>Dikarya</taxon>
        <taxon>Basidiomycota</taxon>
        <taxon>Agaricomycotina</taxon>
        <taxon>Agaricomycetes</taxon>
        <taxon>Agaricomycetidae</taxon>
        <taxon>Agaricales</taxon>
        <taxon>Agaricineae</taxon>
        <taxon>Crepidotaceae</taxon>
        <taxon>Crepidotus</taxon>
    </lineage>
</organism>